<dbReference type="AlphaFoldDB" id="A0A1G8QG43"/>
<accession>A0A1G8QG43</accession>
<proteinExistence type="predicted"/>
<dbReference type="Pfam" id="PF12697">
    <property type="entry name" value="Abhydrolase_6"/>
    <property type="match status" value="1"/>
</dbReference>
<keyword evidence="3" id="KW-1185">Reference proteome</keyword>
<evidence type="ECO:0000313" key="2">
    <source>
        <dbReference type="EMBL" id="SDJ03759.1"/>
    </source>
</evidence>
<evidence type="ECO:0000259" key="1">
    <source>
        <dbReference type="Pfam" id="PF12697"/>
    </source>
</evidence>
<dbReference type="EMBL" id="FNDT01000053">
    <property type="protein sequence ID" value="SDJ03759.1"/>
    <property type="molecule type" value="Genomic_DNA"/>
</dbReference>
<dbReference type="Gene3D" id="3.40.50.1820">
    <property type="entry name" value="alpha/beta hydrolase"/>
    <property type="match status" value="1"/>
</dbReference>
<sequence>MRVASDLGYTSLVISYRNEGDGPKLGNGRSSIGFTEVEDAEAAVHYAMQHGAHRIVLFGWSMGAAIALQLVGRARYRGIIVGVVLESPVLDWVTVIKANCVRSGLPAATGILAVPWLTLRPLSRMIGLPTAIPLGDLDWVARAAELAVPTLIIHGTRDDSAPIRVSQTLRDLRPDLVEFEAFKAGHTLSWNSDPERWQSTVTAWLLAHVNADAR</sequence>
<dbReference type="PANTHER" id="PTHR12277">
    <property type="entry name" value="ALPHA/BETA HYDROLASE DOMAIN-CONTAINING PROTEIN"/>
    <property type="match status" value="1"/>
</dbReference>
<dbReference type="PANTHER" id="PTHR12277:SF79">
    <property type="entry name" value="XAA-PRO DIPEPTIDYL-PEPTIDASE-RELATED"/>
    <property type="match status" value="1"/>
</dbReference>
<dbReference type="InterPro" id="IPR000073">
    <property type="entry name" value="AB_hydrolase_1"/>
</dbReference>
<gene>
    <name evidence="2" type="ORF">SAMN04488693_1531</name>
</gene>
<evidence type="ECO:0000313" key="3">
    <source>
        <dbReference type="Proteomes" id="UP000199258"/>
    </source>
</evidence>
<reference evidence="2 3" key="1">
    <citation type="submission" date="2016-10" db="EMBL/GenBank/DDBJ databases">
        <authorList>
            <person name="de Groot N.N."/>
        </authorList>
    </citation>
    <scope>NUCLEOTIDE SEQUENCE [LARGE SCALE GENOMIC DNA]</scope>
    <source>
        <strain evidence="2 3">NP_1H</strain>
    </source>
</reference>
<dbReference type="STRING" id="335973.SAMN04488693_1531"/>
<keyword evidence="2" id="KW-0378">Hydrolase</keyword>
<name>A0A1G8QG43_9MICC</name>
<dbReference type="Proteomes" id="UP000199258">
    <property type="component" value="Unassembled WGS sequence"/>
</dbReference>
<organism evidence="2 3">
    <name type="scientific">Arthrobacter subterraneus</name>
    <dbReference type="NCBI Taxonomy" id="335973"/>
    <lineage>
        <taxon>Bacteria</taxon>
        <taxon>Bacillati</taxon>
        <taxon>Actinomycetota</taxon>
        <taxon>Actinomycetes</taxon>
        <taxon>Micrococcales</taxon>
        <taxon>Micrococcaceae</taxon>
        <taxon>Arthrobacter</taxon>
    </lineage>
</organism>
<dbReference type="GO" id="GO:0016787">
    <property type="term" value="F:hydrolase activity"/>
    <property type="evidence" value="ECO:0007669"/>
    <property type="project" value="UniProtKB-KW"/>
</dbReference>
<protein>
    <submittedName>
        <fullName evidence="2">Alpha/beta hydrolase family protein</fullName>
    </submittedName>
</protein>
<dbReference type="InterPro" id="IPR029058">
    <property type="entry name" value="AB_hydrolase_fold"/>
</dbReference>
<feature type="domain" description="AB hydrolase-1" evidence="1">
    <location>
        <begin position="9"/>
        <end position="196"/>
    </location>
</feature>
<dbReference type="SUPFAM" id="SSF53474">
    <property type="entry name" value="alpha/beta-Hydrolases"/>
    <property type="match status" value="1"/>
</dbReference>